<comment type="caution">
    <text evidence="1">The sequence shown here is derived from an EMBL/GenBank/DDBJ whole genome shotgun (WGS) entry which is preliminary data.</text>
</comment>
<protein>
    <submittedName>
        <fullName evidence="1">Uncharacterized protein</fullName>
    </submittedName>
</protein>
<name>A0A9J6FQ93_HAELO</name>
<reference evidence="1 2" key="1">
    <citation type="journal article" date="2020" name="Cell">
        <title>Large-Scale Comparative Analyses of Tick Genomes Elucidate Their Genetic Diversity and Vector Capacities.</title>
        <authorList>
            <consortium name="Tick Genome and Microbiome Consortium (TIGMIC)"/>
            <person name="Jia N."/>
            <person name="Wang J."/>
            <person name="Shi W."/>
            <person name="Du L."/>
            <person name="Sun Y."/>
            <person name="Zhan W."/>
            <person name="Jiang J.F."/>
            <person name="Wang Q."/>
            <person name="Zhang B."/>
            <person name="Ji P."/>
            <person name="Bell-Sakyi L."/>
            <person name="Cui X.M."/>
            <person name="Yuan T.T."/>
            <person name="Jiang B.G."/>
            <person name="Yang W.F."/>
            <person name="Lam T.T."/>
            <person name="Chang Q.C."/>
            <person name="Ding S.J."/>
            <person name="Wang X.J."/>
            <person name="Zhu J.G."/>
            <person name="Ruan X.D."/>
            <person name="Zhao L."/>
            <person name="Wei J.T."/>
            <person name="Ye R.Z."/>
            <person name="Que T.C."/>
            <person name="Du C.H."/>
            <person name="Zhou Y.H."/>
            <person name="Cheng J.X."/>
            <person name="Dai P.F."/>
            <person name="Guo W.B."/>
            <person name="Han X.H."/>
            <person name="Huang E.J."/>
            <person name="Li L.F."/>
            <person name="Wei W."/>
            <person name="Gao Y.C."/>
            <person name="Liu J.Z."/>
            <person name="Shao H.Z."/>
            <person name="Wang X."/>
            <person name="Wang C.C."/>
            <person name="Yang T.C."/>
            <person name="Huo Q.B."/>
            <person name="Li W."/>
            <person name="Chen H.Y."/>
            <person name="Chen S.E."/>
            <person name="Zhou L.G."/>
            <person name="Ni X.B."/>
            <person name="Tian J.H."/>
            <person name="Sheng Y."/>
            <person name="Liu T."/>
            <person name="Pan Y.S."/>
            <person name="Xia L.Y."/>
            <person name="Li J."/>
            <person name="Zhao F."/>
            <person name="Cao W.C."/>
        </authorList>
    </citation>
    <scope>NUCLEOTIDE SEQUENCE [LARGE SCALE GENOMIC DNA]</scope>
    <source>
        <strain evidence="1">HaeL-2018</strain>
    </source>
</reference>
<dbReference type="EMBL" id="JABSTR010000003">
    <property type="protein sequence ID" value="KAH9365466.1"/>
    <property type="molecule type" value="Genomic_DNA"/>
</dbReference>
<dbReference type="SUPFAM" id="SSF52047">
    <property type="entry name" value="RNI-like"/>
    <property type="match status" value="1"/>
</dbReference>
<evidence type="ECO:0000313" key="1">
    <source>
        <dbReference type="EMBL" id="KAH9365466.1"/>
    </source>
</evidence>
<dbReference type="VEuPathDB" id="VectorBase:HLOH_063612"/>
<accession>A0A9J6FQ93</accession>
<keyword evidence="2" id="KW-1185">Reference proteome</keyword>
<gene>
    <name evidence="1" type="ORF">HPB48_021421</name>
</gene>
<sequence length="399" mass="44663">MQLAGWNELLLPARLQIREVSGVRSQLSLVSRTEPDIEDLPAKCVQEAWTCASGLLKSHPCIVTLELSLETLGNCKDLLLGALKDNSSVKNLKISEYPKKLRKDISKVLASMRALEKIEIENAKPSLELQSAISTVLRTTVSLRVLRINGLEPLRSASVLLNALFANGTLNELSFNESLLSSLGAAHRRAFEEYLEKSVTLTTFEFFGGKPWSFNESIFSTVLYGLVRNKTIRRLNIIRVTLGCESNRLLTQLLETKKCLRCFKLNLSSPHFVPRCCNRPDEHSSWMLAAAKSKTLEEVTLDIDICGAPKWRLFLVALSSNTSSMKVHIEAFGDSRNAMVDVCREIRERRIHDRVSFSTQVQVQNIEVLQCKALSEVSMCLEVGRNIEQWPLFAGAASL</sequence>
<proteinExistence type="predicted"/>
<dbReference type="Proteomes" id="UP000821853">
    <property type="component" value="Unassembled WGS sequence"/>
</dbReference>
<dbReference type="AlphaFoldDB" id="A0A9J6FQ93"/>
<evidence type="ECO:0000313" key="2">
    <source>
        <dbReference type="Proteomes" id="UP000821853"/>
    </source>
</evidence>
<organism evidence="1 2">
    <name type="scientific">Haemaphysalis longicornis</name>
    <name type="common">Bush tick</name>
    <dbReference type="NCBI Taxonomy" id="44386"/>
    <lineage>
        <taxon>Eukaryota</taxon>
        <taxon>Metazoa</taxon>
        <taxon>Ecdysozoa</taxon>
        <taxon>Arthropoda</taxon>
        <taxon>Chelicerata</taxon>
        <taxon>Arachnida</taxon>
        <taxon>Acari</taxon>
        <taxon>Parasitiformes</taxon>
        <taxon>Ixodida</taxon>
        <taxon>Ixodoidea</taxon>
        <taxon>Ixodidae</taxon>
        <taxon>Haemaphysalinae</taxon>
        <taxon>Haemaphysalis</taxon>
    </lineage>
</organism>